<feature type="domain" description="Nitroreductase" evidence="6">
    <location>
        <begin position="57"/>
        <end position="142"/>
    </location>
</feature>
<dbReference type="Pfam" id="PF00881">
    <property type="entry name" value="Nitroreductase"/>
    <property type="match status" value="1"/>
</dbReference>
<evidence type="ECO:0000256" key="1">
    <source>
        <dbReference type="ARBA" id="ARBA00001917"/>
    </source>
</evidence>
<evidence type="ECO:0000259" key="6">
    <source>
        <dbReference type="Pfam" id="PF00881"/>
    </source>
</evidence>
<dbReference type="AlphaFoldDB" id="A0A0F4LAY8"/>
<dbReference type="SUPFAM" id="SSF55469">
    <property type="entry name" value="FMN-dependent nitroreductase-like"/>
    <property type="match status" value="1"/>
</dbReference>
<dbReference type="Gene3D" id="3.40.109.10">
    <property type="entry name" value="NADH Oxidase"/>
    <property type="match status" value="1"/>
</dbReference>
<dbReference type="EMBL" id="JXBY01000019">
    <property type="protein sequence ID" value="KJY55443.1"/>
    <property type="molecule type" value="Genomic_DNA"/>
</dbReference>
<evidence type="ECO:0000256" key="4">
    <source>
        <dbReference type="ARBA" id="ARBA00022643"/>
    </source>
</evidence>
<keyword evidence="5" id="KW-0560">Oxidoreductase</keyword>
<dbReference type="OrthoDB" id="9812105at2"/>
<sequence>MTDPVLKRVAVRKYTNEKVAQDDIEKLINAFQAAPCGMHQTDVMQMTVVENEKLLSQIEQVTSNACYNAPLLFVINVKKNNEFGERDASVAAENIMIEAAELNLGSVYLMSAASVLNSAKNLEEELGVPENFETCVIVACGHASEHPNDDRSTRYKVIRK</sequence>
<dbReference type="InterPro" id="IPR000415">
    <property type="entry name" value="Nitroreductase-like"/>
</dbReference>
<evidence type="ECO:0000256" key="2">
    <source>
        <dbReference type="ARBA" id="ARBA00007118"/>
    </source>
</evidence>
<dbReference type="RefSeq" id="WP_045928166.1">
    <property type="nucleotide sequence ID" value="NZ_JBHSZS010000025.1"/>
</dbReference>
<name>A0A0F4LAY8_9LACO</name>
<evidence type="ECO:0000256" key="3">
    <source>
        <dbReference type="ARBA" id="ARBA00022630"/>
    </source>
</evidence>
<evidence type="ECO:0000313" key="7">
    <source>
        <dbReference type="EMBL" id="KJY55443.1"/>
    </source>
</evidence>
<keyword evidence="3" id="KW-0285">Flavoprotein</keyword>
<protein>
    <submittedName>
        <fullName evidence="7">Nitroreductase domain containing protein</fullName>
    </submittedName>
</protein>
<dbReference type="InterPro" id="IPR029479">
    <property type="entry name" value="Nitroreductase"/>
</dbReference>
<keyword evidence="4" id="KW-0288">FMN</keyword>
<evidence type="ECO:0000313" key="8">
    <source>
        <dbReference type="Proteomes" id="UP000033533"/>
    </source>
</evidence>
<comment type="cofactor">
    <cofactor evidence="1">
        <name>FMN</name>
        <dbReference type="ChEBI" id="CHEBI:58210"/>
    </cofactor>
</comment>
<comment type="similarity">
    <text evidence="2">Belongs to the nitroreductase family.</text>
</comment>
<dbReference type="PATRIC" id="fig|1218493.3.peg.1131"/>
<proteinExistence type="inferred from homology"/>
<reference evidence="7 8" key="1">
    <citation type="submission" date="2014-12" db="EMBL/GenBank/DDBJ databases">
        <title>Comparative genomics of the lactic acid bacteria isolated from the honey bee gut.</title>
        <authorList>
            <person name="Ellegaard K.M."/>
            <person name="Tamarit D."/>
            <person name="Javelind E."/>
            <person name="Olofsson T."/>
            <person name="Andersson S.G."/>
            <person name="Vasquez A."/>
        </authorList>
    </citation>
    <scope>NUCLEOTIDE SEQUENCE [LARGE SCALE GENOMIC DNA]</scope>
    <source>
        <strain evidence="7 8">Biut2</strain>
    </source>
</reference>
<dbReference type="Proteomes" id="UP000033533">
    <property type="component" value="Unassembled WGS sequence"/>
</dbReference>
<dbReference type="HOGENOM" id="CLU_070764_7_0_9"/>
<evidence type="ECO:0000256" key="5">
    <source>
        <dbReference type="ARBA" id="ARBA00023002"/>
    </source>
</evidence>
<dbReference type="GO" id="GO:0016491">
    <property type="term" value="F:oxidoreductase activity"/>
    <property type="evidence" value="ECO:0007669"/>
    <property type="project" value="UniProtKB-KW"/>
</dbReference>
<gene>
    <name evidence="7" type="ORF">JF76_10800</name>
</gene>
<organism evidence="7 8">
    <name type="scientific">Lactobacillus kullabergensis</name>
    <dbReference type="NCBI Taxonomy" id="1218493"/>
    <lineage>
        <taxon>Bacteria</taxon>
        <taxon>Bacillati</taxon>
        <taxon>Bacillota</taxon>
        <taxon>Bacilli</taxon>
        <taxon>Lactobacillales</taxon>
        <taxon>Lactobacillaceae</taxon>
        <taxon>Lactobacillus</taxon>
    </lineage>
</organism>
<dbReference type="PANTHER" id="PTHR43673:SF2">
    <property type="entry name" value="NITROREDUCTASE"/>
    <property type="match status" value="1"/>
</dbReference>
<dbReference type="PANTHER" id="PTHR43673">
    <property type="entry name" value="NAD(P)H NITROREDUCTASE YDGI-RELATED"/>
    <property type="match status" value="1"/>
</dbReference>
<dbReference type="STRING" id="1218493.JF76_10800"/>
<accession>A0A0F4LAY8</accession>
<comment type="caution">
    <text evidence="7">The sequence shown here is derived from an EMBL/GenBank/DDBJ whole genome shotgun (WGS) entry which is preliminary data.</text>
</comment>